<keyword evidence="3" id="KW-1185">Reference proteome</keyword>
<dbReference type="RefSeq" id="WP_171783740.1">
    <property type="nucleotide sequence ID" value="NZ_BAAAML010000009.1"/>
</dbReference>
<evidence type="ECO:0000313" key="2">
    <source>
        <dbReference type="EMBL" id="NOV97547.1"/>
    </source>
</evidence>
<accession>A0ABX2A6X2</accession>
<evidence type="ECO:0000313" key="3">
    <source>
        <dbReference type="Proteomes" id="UP000757540"/>
    </source>
</evidence>
<dbReference type="Pfam" id="PF18986">
    <property type="entry name" value="DUF5719"/>
    <property type="match status" value="1"/>
</dbReference>
<proteinExistence type="predicted"/>
<organism evidence="2 3">
    <name type="scientific">Isoptericola halotolerans</name>
    <dbReference type="NCBI Taxonomy" id="300560"/>
    <lineage>
        <taxon>Bacteria</taxon>
        <taxon>Bacillati</taxon>
        <taxon>Actinomycetota</taxon>
        <taxon>Actinomycetes</taxon>
        <taxon>Micrococcales</taxon>
        <taxon>Promicromonosporaceae</taxon>
        <taxon>Isoptericola</taxon>
    </lineage>
</organism>
<dbReference type="EMBL" id="JABEZU010000002">
    <property type="protein sequence ID" value="NOV97547.1"/>
    <property type="molecule type" value="Genomic_DNA"/>
</dbReference>
<protein>
    <recommendedName>
        <fullName evidence="4">Large extracellular alpha-helical protein</fullName>
    </recommendedName>
</protein>
<feature type="region of interest" description="Disordered" evidence="1">
    <location>
        <begin position="105"/>
        <end position="127"/>
    </location>
</feature>
<name>A0ABX2A6X2_9MICO</name>
<sequence length="531" mass="52179">MSRLRNAGRTALATVSGLAVVGVLGVTAAVGDQWVGRWTGASQAALDAGTREMPVEPAELPSVCPGPVALPAGADVGDQQFSAAPVQTSTTLAAAVDGATRAPGLTGLDGSDAGALTEGPEADVSVGPTDDVRVLRVQPSAADPLRGSAAVASVTTAGDLRGLAAASCTTPSTSHWLVGGSSRVGSSALLAVQNPSSRPASVALEVFGPSGPVAVGGQAAFTVAPGEEVVTRLDSLAPEQRRLGVHVQARGARVTASLQSQEIDGLVAAGTDLVEPGGVPASSFAVTGVVSRGEPADDEHAAALWLLAPQEAGTAHVSVYGPEGRVTLRGAEEVPLAAGAVTGVPLGGLEAGTYAVVVDADVPVTGAARFAVPGELPDDDVVDGTPYDVAWSAARAVAAPQEPASGQVALPRGADGATVVLAGVPAVRDPDVAPDGEVVATVRGLDAEGAVAGEREVRVPVGGSVEVPAEDVGASTAVVVDAAAGPGSLAWSVRLTTADAAETPGALVATLDPTPTLVAPGGVEVRRVDAW</sequence>
<evidence type="ECO:0008006" key="4">
    <source>
        <dbReference type="Google" id="ProtNLM"/>
    </source>
</evidence>
<dbReference type="Proteomes" id="UP000757540">
    <property type="component" value="Unassembled WGS sequence"/>
</dbReference>
<evidence type="ECO:0000256" key="1">
    <source>
        <dbReference type="SAM" id="MobiDB-lite"/>
    </source>
</evidence>
<comment type="caution">
    <text evidence="2">The sequence shown here is derived from an EMBL/GenBank/DDBJ whole genome shotgun (WGS) entry which is preliminary data.</text>
</comment>
<gene>
    <name evidence="2" type="ORF">HDG69_002122</name>
</gene>
<reference evidence="2 3" key="1">
    <citation type="submission" date="2020-05" db="EMBL/GenBank/DDBJ databases">
        <title>Genomic Encyclopedia of Type Strains, Phase III (KMG-III): the genomes of soil and plant-associated and newly described type strains.</title>
        <authorList>
            <person name="Whitman W."/>
        </authorList>
    </citation>
    <scope>NUCLEOTIDE SEQUENCE [LARGE SCALE GENOMIC DNA]</scope>
    <source>
        <strain evidence="2 3">KCTC 19046</strain>
    </source>
</reference>
<dbReference type="InterPro" id="IPR043777">
    <property type="entry name" value="DUF5719"/>
</dbReference>